<dbReference type="EMBL" id="AP024419">
    <property type="protein sequence ID" value="BCR88475.1"/>
    <property type="molecule type" value="Genomic_DNA"/>
</dbReference>
<proteinExistence type="predicted"/>
<dbReference type="AlphaFoldDB" id="A0A7R7ZN35"/>
<dbReference type="KEGG" id="ache:ACHE_41039S"/>
<organism evidence="1 2">
    <name type="scientific">Aspergillus chevalieri</name>
    <name type="common">Eurotium chevalieri</name>
    <dbReference type="NCBI Taxonomy" id="182096"/>
    <lineage>
        <taxon>Eukaryota</taxon>
        <taxon>Fungi</taxon>
        <taxon>Dikarya</taxon>
        <taxon>Ascomycota</taxon>
        <taxon>Pezizomycotina</taxon>
        <taxon>Eurotiomycetes</taxon>
        <taxon>Eurotiomycetidae</taxon>
        <taxon>Eurotiales</taxon>
        <taxon>Aspergillaceae</taxon>
        <taxon>Aspergillus</taxon>
        <taxon>Aspergillus subgen. Aspergillus</taxon>
    </lineage>
</organism>
<protein>
    <submittedName>
        <fullName evidence="1">Uncharacterized protein</fullName>
    </submittedName>
</protein>
<dbReference type="Proteomes" id="UP000637239">
    <property type="component" value="Chromosome 4"/>
</dbReference>
<gene>
    <name evidence="1" type="ORF">ACHE_41039S</name>
</gene>
<reference evidence="1" key="1">
    <citation type="submission" date="2021-01" db="EMBL/GenBank/DDBJ databases">
        <authorList>
            <consortium name="Aspergillus chevalieri M1 genome sequencing consortium"/>
            <person name="Kazuki M."/>
            <person name="Futagami T."/>
        </authorList>
    </citation>
    <scope>NUCLEOTIDE SEQUENCE</scope>
    <source>
        <strain evidence="1">M1</strain>
    </source>
</reference>
<accession>A0A7R7ZN35</accession>
<keyword evidence="2" id="KW-1185">Reference proteome</keyword>
<dbReference type="GeneID" id="66982833"/>
<evidence type="ECO:0000313" key="1">
    <source>
        <dbReference type="EMBL" id="BCR88475.1"/>
    </source>
</evidence>
<evidence type="ECO:0000313" key="2">
    <source>
        <dbReference type="Proteomes" id="UP000637239"/>
    </source>
</evidence>
<name>A0A7R7ZN35_ASPCH</name>
<dbReference type="RefSeq" id="XP_043136997.1">
    <property type="nucleotide sequence ID" value="XM_043279305.1"/>
</dbReference>
<sequence length="236" mass="26882">MIAILTSLLTFVLATLYFTHRSLRSTLHAHHECTLPPQITTRITSLPADLTTHPEKYIIFYDQASRPVSRRLLPDLPLPELLTALLRRNMAAFSHFPQAWLLRLNCPTERVSFCSSYIQKLEFGQGECVCGVYRVAARKEDSVELEMSRGDVVGRLVIGYVVDKEQDTVTFSNETVMWSRKDEDGGGGGKIPLENRVVRFFHEMTAWWLMDSGVCYLMDMDGSEVDERVAFEKDGE</sequence>
<reference evidence="1" key="2">
    <citation type="submission" date="2021-02" db="EMBL/GenBank/DDBJ databases">
        <title>Aspergillus chevalieri M1 genome sequence.</title>
        <authorList>
            <person name="Kadooka C."/>
            <person name="Mori K."/>
            <person name="Futagami T."/>
        </authorList>
    </citation>
    <scope>NUCLEOTIDE SEQUENCE</scope>
    <source>
        <strain evidence="1">M1</strain>
    </source>
</reference>